<dbReference type="Proteomes" id="UP000218890">
    <property type="component" value="Chromosome"/>
</dbReference>
<dbReference type="GO" id="GO:0005829">
    <property type="term" value="C:cytosol"/>
    <property type="evidence" value="ECO:0007669"/>
    <property type="project" value="TreeGrafter"/>
</dbReference>
<evidence type="ECO:0000256" key="6">
    <source>
        <dbReference type="SAM" id="MobiDB-lite"/>
    </source>
</evidence>
<evidence type="ECO:0000256" key="5">
    <source>
        <dbReference type="SAM" id="Coils"/>
    </source>
</evidence>
<feature type="region of interest" description="Disordered" evidence="6">
    <location>
        <begin position="65"/>
        <end position="95"/>
    </location>
</feature>
<dbReference type="GO" id="GO:0003681">
    <property type="term" value="F:bent DNA binding"/>
    <property type="evidence" value="ECO:0007669"/>
    <property type="project" value="TreeGrafter"/>
</dbReference>
<name>A0A0X8XCG6_HALHR</name>
<keyword evidence="4 8" id="KW-0238">DNA-binding</keyword>
<reference evidence="8" key="1">
    <citation type="submission" date="2016-02" db="EMBL/GenBank/DDBJ databases">
        <title>Halorhodospira halochloris DSM-1059 complete genome, version 2.</title>
        <authorList>
            <person name="Tsukatani Y."/>
        </authorList>
    </citation>
    <scope>NUCLEOTIDE SEQUENCE</scope>
    <source>
        <strain evidence="8">DSM 1059</strain>
    </source>
</reference>
<comment type="subcellular location">
    <subcellularLocation>
        <location evidence="1">Cytoplasm</location>
        <location evidence="1">Nucleoid</location>
    </subcellularLocation>
</comment>
<evidence type="ECO:0000256" key="1">
    <source>
        <dbReference type="ARBA" id="ARBA00004453"/>
    </source>
</evidence>
<gene>
    <name evidence="8" type="ORF">HH1059_13500</name>
</gene>
<dbReference type="SUPFAM" id="SSF81273">
    <property type="entry name" value="H-NS histone-like proteins"/>
    <property type="match status" value="1"/>
</dbReference>
<feature type="coiled-coil region" evidence="5">
    <location>
        <begin position="18"/>
        <end position="53"/>
    </location>
</feature>
<feature type="domain" description="DNA-binding protein H-NS-like C-terminal" evidence="7">
    <location>
        <begin position="70"/>
        <end position="115"/>
    </location>
</feature>
<dbReference type="GO" id="GO:0009295">
    <property type="term" value="C:nucleoid"/>
    <property type="evidence" value="ECO:0007669"/>
    <property type="project" value="UniProtKB-SubCell"/>
</dbReference>
<comment type="similarity">
    <text evidence="2">Belongs to the histone-like protein H-NS family.</text>
</comment>
<evidence type="ECO:0000259" key="7">
    <source>
        <dbReference type="SMART" id="SM00528"/>
    </source>
</evidence>
<dbReference type="InterPro" id="IPR027444">
    <property type="entry name" value="H-NS_C_dom"/>
</dbReference>
<dbReference type="EMBL" id="AP017372">
    <property type="protein sequence ID" value="BAU58059.1"/>
    <property type="molecule type" value="Genomic_DNA"/>
</dbReference>
<dbReference type="OrthoDB" id="5297879at2"/>
<protein>
    <submittedName>
        <fullName evidence="8">DNA-binding protein</fullName>
    </submittedName>
</protein>
<dbReference type="AlphaFoldDB" id="A0A0X8XCG6"/>
<dbReference type="Pfam" id="PF00816">
    <property type="entry name" value="Histone_HNS"/>
    <property type="match status" value="1"/>
</dbReference>
<dbReference type="KEGG" id="hhk:HH1059_13500"/>
<keyword evidence="5" id="KW-0175">Coiled coil</keyword>
<keyword evidence="3" id="KW-0963">Cytoplasm</keyword>
<accession>A0A0X8XCG6</accession>
<proteinExistence type="inferred from homology"/>
<evidence type="ECO:0000256" key="3">
    <source>
        <dbReference type="ARBA" id="ARBA00022490"/>
    </source>
</evidence>
<dbReference type="PANTHER" id="PTHR38097">
    <property type="match status" value="1"/>
</dbReference>
<keyword evidence="9" id="KW-1185">Reference proteome</keyword>
<dbReference type="SMART" id="SM00528">
    <property type="entry name" value="HNS"/>
    <property type="match status" value="1"/>
</dbReference>
<dbReference type="Gene3D" id="4.10.430.10">
    <property type="entry name" value="Histone-like protein H-NS, C-terminal domain"/>
    <property type="match status" value="1"/>
</dbReference>
<organism evidence="8 9">
    <name type="scientific">Halorhodospira halochloris</name>
    <name type="common">Ectothiorhodospira halochloris</name>
    <dbReference type="NCBI Taxonomy" id="1052"/>
    <lineage>
        <taxon>Bacteria</taxon>
        <taxon>Pseudomonadati</taxon>
        <taxon>Pseudomonadota</taxon>
        <taxon>Gammaproteobacteria</taxon>
        <taxon>Chromatiales</taxon>
        <taxon>Ectothiorhodospiraceae</taxon>
        <taxon>Halorhodospira</taxon>
    </lineage>
</organism>
<dbReference type="GO" id="GO:0000976">
    <property type="term" value="F:transcription cis-regulatory region binding"/>
    <property type="evidence" value="ECO:0007669"/>
    <property type="project" value="TreeGrafter"/>
</dbReference>
<evidence type="ECO:0000256" key="2">
    <source>
        <dbReference type="ARBA" id="ARBA00010610"/>
    </source>
</evidence>
<dbReference type="GO" id="GO:0032993">
    <property type="term" value="C:protein-DNA complex"/>
    <property type="evidence" value="ECO:0007669"/>
    <property type="project" value="TreeGrafter"/>
</dbReference>
<evidence type="ECO:0000313" key="9">
    <source>
        <dbReference type="Proteomes" id="UP000218890"/>
    </source>
</evidence>
<dbReference type="InterPro" id="IPR037150">
    <property type="entry name" value="H-NS_C_dom_sf"/>
</dbReference>
<dbReference type="GO" id="GO:0001217">
    <property type="term" value="F:DNA-binding transcription repressor activity"/>
    <property type="evidence" value="ECO:0007669"/>
    <property type="project" value="TreeGrafter"/>
</dbReference>
<evidence type="ECO:0000313" key="8">
    <source>
        <dbReference type="EMBL" id="BAU58059.1"/>
    </source>
</evidence>
<dbReference type="RefSeq" id="WP_096409454.1">
    <property type="nucleotide sequence ID" value="NZ_AP017372.2"/>
</dbReference>
<evidence type="ECO:0000256" key="4">
    <source>
        <dbReference type="ARBA" id="ARBA00023125"/>
    </source>
</evidence>
<dbReference type="GO" id="GO:0003680">
    <property type="term" value="F:minor groove of adenine-thymine-rich DNA binding"/>
    <property type="evidence" value="ECO:0007669"/>
    <property type="project" value="TreeGrafter"/>
</dbReference>
<sequence length="115" mass="13033">MSAEALEKIEHAVQHLDLNELDTAKRVIEREHKQREKEARKQAQAEMKAVAEKYGVSLHEIVAGQTKSSGGSKGKVPPKYCHPEDPDKTWTGRGRRPHWVQNWLDAGGDLEDLRI</sequence>
<dbReference type="PANTHER" id="PTHR38097:SF2">
    <property type="entry name" value="DNA-BINDING PROTEIN STPA"/>
    <property type="match status" value="1"/>
</dbReference>
<feature type="compositionally biased region" description="Basic and acidic residues" evidence="6">
    <location>
        <begin position="81"/>
        <end position="90"/>
    </location>
</feature>